<dbReference type="Proteomes" id="UP001165121">
    <property type="component" value="Unassembled WGS sequence"/>
</dbReference>
<evidence type="ECO:0000256" key="1">
    <source>
        <dbReference type="SAM" id="MobiDB-lite"/>
    </source>
</evidence>
<organism evidence="2 3">
    <name type="scientific">Phytophthora fragariaefolia</name>
    <dbReference type="NCBI Taxonomy" id="1490495"/>
    <lineage>
        <taxon>Eukaryota</taxon>
        <taxon>Sar</taxon>
        <taxon>Stramenopiles</taxon>
        <taxon>Oomycota</taxon>
        <taxon>Peronosporomycetes</taxon>
        <taxon>Peronosporales</taxon>
        <taxon>Peronosporaceae</taxon>
        <taxon>Phytophthora</taxon>
    </lineage>
</organism>
<protein>
    <submittedName>
        <fullName evidence="2">Unnamed protein product</fullName>
    </submittedName>
</protein>
<feature type="compositionally biased region" description="Gly residues" evidence="1">
    <location>
        <begin position="65"/>
        <end position="84"/>
    </location>
</feature>
<reference evidence="2" key="1">
    <citation type="submission" date="2023-04" db="EMBL/GenBank/DDBJ databases">
        <title>Phytophthora fragariaefolia NBRC 109709.</title>
        <authorList>
            <person name="Ichikawa N."/>
            <person name="Sato H."/>
            <person name="Tonouchi N."/>
        </authorList>
    </citation>
    <scope>NUCLEOTIDE SEQUENCE</scope>
    <source>
        <strain evidence="2">NBRC 109709</strain>
    </source>
</reference>
<evidence type="ECO:0000313" key="3">
    <source>
        <dbReference type="Proteomes" id="UP001165121"/>
    </source>
</evidence>
<name>A0A9W6TRA2_9STRA</name>
<gene>
    <name evidence="2" type="ORF">Pfra01_000151100</name>
</gene>
<feature type="region of interest" description="Disordered" evidence="1">
    <location>
        <begin position="1"/>
        <end position="110"/>
    </location>
</feature>
<feature type="compositionally biased region" description="Polar residues" evidence="1">
    <location>
        <begin position="1"/>
        <end position="17"/>
    </location>
</feature>
<accession>A0A9W6TRA2</accession>
<comment type="caution">
    <text evidence="2">The sequence shown here is derived from an EMBL/GenBank/DDBJ whole genome shotgun (WGS) entry which is preliminary data.</text>
</comment>
<feature type="compositionally biased region" description="Low complexity" evidence="1">
    <location>
        <begin position="36"/>
        <end position="45"/>
    </location>
</feature>
<dbReference type="PANTHER" id="PTHR33223">
    <property type="entry name" value="CCHC-TYPE DOMAIN-CONTAINING PROTEIN"/>
    <property type="match status" value="1"/>
</dbReference>
<evidence type="ECO:0000313" key="2">
    <source>
        <dbReference type="EMBL" id="GMF18172.1"/>
    </source>
</evidence>
<dbReference type="OrthoDB" id="128965at2759"/>
<sequence length="395" mass="44083">MTARTTRQPVKRQQQPRTRLRLHAAEEGSETDEEVVVSSGVAIAAAEDHTAGSSDEPGDDMGNTTGSGDGRPIGDGGSGSGGRSGSDRRGVGGARRPVVASNQEEHEDELEQMEWWDALTPIQQRAMMRRFIVQPPTPTAAQQPIVIQTPVTDYHRRTKMKMLHLEDFRGTSGESVEAWLAAIPQEVERQTCLGGDTWTAEELCYGATAHLKGDASKWLITLTENMHNEDKNLAYLVKMMRMKYGRCDNLFKIQQRLAALVQQPGEHLSDFAASLNNIGFGKRVTMEYYIEAFINGISNQTAVIQVRAYEQQTLDEAVQFAEDKCEEFGEGYKVTDWRVAKRRYRDDRDGEEDDAQPARKKTAVAEISGALDWENLDWDLEEIVASHPVLARKGK</sequence>
<proteinExistence type="predicted"/>
<dbReference type="AlphaFoldDB" id="A0A9W6TRA2"/>
<dbReference type="PANTHER" id="PTHR33223:SF6">
    <property type="entry name" value="CCHC-TYPE DOMAIN-CONTAINING PROTEIN"/>
    <property type="match status" value="1"/>
</dbReference>
<dbReference type="EMBL" id="BSXT01000118">
    <property type="protein sequence ID" value="GMF18172.1"/>
    <property type="molecule type" value="Genomic_DNA"/>
</dbReference>
<keyword evidence="3" id="KW-1185">Reference proteome</keyword>